<comment type="similarity">
    <text evidence="3">Belongs to the 11S seed storage protein (globulins) family.</text>
</comment>
<keyword evidence="12" id="KW-0137">Centromere</keyword>
<evidence type="ECO:0000256" key="13">
    <source>
        <dbReference type="SAM" id="Coils"/>
    </source>
</evidence>
<gene>
    <name evidence="15" type="ORF">Sradi_4733500</name>
</gene>
<evidence type="ECO:0000256" key="4">
    <source>
        <dbReference type="ARBA" id="ARBA00022454"/>
    </source>
</evidence>
<dbReference type="PANTHER" id="PTHR48441">
    <property type="match status" value="1"/>
</dbReference>
<dbReference type="InterPro" id="IPR014710">
    <property type="entry name" value="RmlC-like_jellyroll"/>
</dbReference>
<reference evidence="15" key="2">
    <citation type="journal article" date="2024" name="Plant">
        <title>Genomic evolution and insights into agronomic trait innovations of Sesamum species.</title>
        <authorList>
            <person name="Miao H."/>
            <person name="Wang L."/>
            <person name="Qu L."/>
            <person name="Liu H."/>
            <person name="Sun Y."/>
            <person name="Le M."/>
            <person name="Wang Q."/>
            <person name="Wei S."/>
            <person name="Zheng Y."/>
            <person name="Lin W."/>
            <person name="Duan Y."/>
            <person name="Cao H."/>
            <person name="Xiong S."/>
            <person name="Wang X."/>
            <person name="Wei L."/>
            <person name="Li C."/>
            <person name="Ma Q."/>
            <person name="Ju M."/>
            <person name="Zhao R."/>
            <person name="Li G."/>
            <person name="Mu C."/>
            <person name="Tian Q."/>
            <person name="Mei H."/>
            <person name="Zhang T."/>
            <person name="Gao T."/>
            <person name="Zhang H."/>
        </authorList>
    </citation>
    <scope>NUCLEOTIDE SEQUENCE</scope>
    <source>
        <strain evidence="15">G02</strain>
    </source>
</reference>
<keyword evidence="11" id="KW-0131">Cell cycle</keyword>
<dbReference type="SMART" id="SM00835">
    <property type="entry name" value="Cupin_1"/>
    <property type="match status" value="2"/>
</dbReference>
<evidence type="ECO:0000256" key="11">
    <source>
        <dbReference type="ARBA" id="ARBA00023306"/>
    </source>
</evidence>
<dbReference type="CDD" id="cd02243">
    <property type="entry name" value="cupin_11S_legumin_C"/>
    <property type="match status" value="1"/>
</dbReference>
<evidence type="ECO:0000256" key="6">
    <source>
        <dbReference type="ARBA" id="ARBA00022761"/>
    </source>
</evidence>
<keyword evidence="5" id="KW-0132">Cell division</keyword>
<reference evidence="15" key="1">
    <citation type="submission" date="2020-06" db="EMBL/GenBank/DDBJ databases">
        <authorList>
            <person name="Li T."/>
            <person name="Hu X."/>
            <person name="Zhang T."/>
            <person name="Song X."/>
            <person name="Zhang H."/>
            <person name="Dai N."/>
            <person name="Sheng W."/>
            <person name="Hou X."/>
            <person name="Wei L."/>
        </authorList>
    </citation>
    <scope>NUCLEOTIDE SEQUENCE</scope>
    <source>
        <strain evidence="15">G02</strain>
        <tissue evidence="15">Leaf</tissue>
    </source>
</reference>
<evidence type="ECO:0000256" key="9">
    <source>
        <dbReference type="ARBA" id="ARBA00023129"/>
    </source>
</evidence>
<feature type="coiled-coil region" evidence="13">
    <location>
        <begin position="679"/>
        <end position="709"/>
    </location>
</feature>
<dbReference type="InterPro" id="IPR038275">
    <property type="entry name" value="Nuf2_N_sf"/>
</dbReference>
<keyword evidence="8 13" id="KW-0175">Coiled coil</keyword>
<dbReference type="InterPro" id="IPR006045">
    <property type="entry name" value="Cupin_1"/>
</dbReference>
<dbReference type="GO" id="GO:0045735">
    <property type="term" value="F:nutrient reservoir activity"/>
    <property type="evidence" value="ECO:0007669"/>
    <property type="project" value="UniProtKB-KW"/>
</dbReference>
<dbReference type="InterPro" id="IPR006044">
    <property type="entry name" value="11S_seedstore_pln"/>
</dbReference>
<feature type="coiled-coil region" evidence="13">
    <location>
        <begin position="482"/>
        <end position="509"/>
    </location>
</feature>
<dbReference type="Gene3D" id="2.60.120.10">
    <property type="entry name" value="Jelly Rolls"/>
    <property type="match status" value="2"/>
</dbReference>
<organism evidence="15">
    <name type="scientific">Sesamum radiatum</name>
    <name type="common">Black benniseed</name>
    <dbReference type="NCBI Taxonomy" id="300843"/>
    <lineage>
        <taxon>Eukaryota</taxon>
        <taxon>Viridiplantae</taxon>
        <taxon>Streptophyta</taxon>
        <taxon>Embryophyta</taxon>
        <taxon>Tracheophyta</taxon>
        <taxon>Spermatophyta</taxon>
        <taxon>Magnoliopsida</taxon>
        <taxon>eudicotyledons</taxon>
        <taxon>Gunneridae</taxon>
        <taxon>Pentapetalae</taxon>
        <taxon>asterids</taxon>
        <taxon>lamiids</taxon>
        <taxon>Lamiales</taxon>
        <taxon>Pedaliaceae</taxon>
        <taxon>Sesamum</taxon>
    </lineage>
</organism>
<evidence type="ECO:0000256" key="3">
    <source>
        <dbReference type="ARBA" id="ARBA00007178"/>
    </source>
</evidence>
<evidence type="ECO:0000259" key="14">
    <source>
        <dbReference type="SMART" id="SM00835"/>
    </source>
</evidence>
<comment type="subcellular location">
    <subcellularLocation>
        <location evidence="1">Chromosome</location>
        <location evidence="1">Centromere</location>
    </subcellularLocation>
</comment>
<dbReference type="GO" id="GO:0051301">
    <property type="term" value="P:cell division"/>
    <property type="evidence" value="ECO:0007669"/>
    <property type="project" value="UniProtKB-KW"/>
</dbReference>
<proteinExistence type="inferred from homology"/>
<dbReference type="AlphaFoldDB" id="A0AAW2MYP9"/>
<keyword evidence="6" id="KW-0758">Storage protein</keyword>
<evidence type="ECO:0000256" key="10">
    <source>
        <dbReference type="ARBA" id="ARBA00023157"/>
    </source>
</evidence>
<keyword evidence="9" id="KW-0708">Seed storage protein</keyword>
<dbReference type="PRINTS" id="PR00439">
    <property type="entry name" value="11SGLOBULIN"/>
</dbReference>
<feature type="domain" description="Cupin type-1" evidence="14">
    <location>
        <begin position="192"/>
        <end position="335"/>
    </location>
</feature>
<dbReference type="Gene3D" id="1.10.418.60">
    <property type="entry name" value="Ncd80 complex, Nuf2 subunit"/>
    <property type="match status" value="1"/>
</dbReference>
<accession>A0AAW2MYP9</accession>
<dbReference type="Pfam" id="PF00190">
    <property type="entry name" value="Cupin_1"/>
    <property type="match status" value="2"/>
</dbReference>
<evidence type="ECO:0000256" key="1">
    <source>
        <dbReference type="ARBA" id="ARBA00004584"/>
    </source>
</evidence>
<dbReference type="CDD" id="cd02242">
    <property type="entry name" value="cupin_11S_legumin_N"/>
    <property type="match status" value="1"/>
</dbReference>
<comment type="similarity">
    <text evidence="2">Belongs to the NUF2 family.</text>
</comment>
<dbReference type="SUPFAM" id="SSF51182">
    <property type="entry name" value="RmlC-like cupins"/>
    <property type="match status" value="1"/>
</dbReference>
<evidence type="ECO:0000256" key="2">
    <source>
        <dbReference type="ARBA" id="ARBA00005498"/>
    </source>
</evidence>
<keyword evidence="7" id="KW-0498">Mitosis</keyword>
<comment type="caution">
    <text evidence="15">The sequence shown here is derived from an EMBL/GenBank/DDBJ whole genome shotgun (WGS) entry which is preliminary data.</text>
</comment>
<evidence type="ECO:0000256" key="8">
    <source>
        <dbReference type="ARBA" id="ARBA00023054"/>
    </source>
</evidence>
<dbReference type="GO" id="GO:0031262">
    <property type="term" value="C:Ndc80 complex"/>
    <property type="evidence" value="ECO:0007669"/>
    <property type="project" value="InterPro"/>
</dbReference>
<keyword evidence="10" id="KW-1015">Disulfide bond</keyword>
<sequence length="795" mass="88493">MDFNLTPQPADTTVYEGDAGGYYSWTGAKSPAIPQAKVAAGKLVLRPRGFAPPHYSDTFKIGYVAQGTCTVGLVSPNDPQEKVLVISKGDAIPVHIGAISWWFNGGDSDFTIIFLGESSQSYSPGQFDYFFLTGPIGVLAAFSPEFITKIFHLKESETKKLVQSQTNPFLVKLGKEINMPSQSNCDTREYVFNLDDLLSSGVKYAEITAENFPLLDKIGLSASLVKLEPNSILNPSYNVNGSQIIYVLKGGGRVQIMGLNGTRVLDADAQEDQAFVVPKFFAATQLAGEDGMEFFSLSTSSKPIVGQLAGKESAWKALSSPVLQAALNVCYNPHQKKVGAEMSKFEYPRLPRHEIIAVLTESQIANVSEADLLHPDPDLICNLYTHIFLLIDTLQEDQGQMEFGALELLENPDHHVHSVQVMNLYNKIRELVAAVNCPKAFTPKDLIKPEPERTELFLSALLNFHLHRLTKLNLLKPIGDDLDLFEERQLAAKDRISQLNAEIAECEELREREVPLVQEVNSKVKELHQTVSGLNKHQMTLKTSIKQLKEKAKEMDEKGYVLKLFPSYDQISEAEFALVQSVQENANLRSKIVQSPDKLQRALEEKKLVQIETKNAERAAVQAFQDKTSTLEAYAKACKKMSKHFAQMQAVQEQVNSAKSVDKDVKVLKSKLSDEGVLIKSLEAKLVELQSIADQLKEFRRQLEKETSLRHEEVTKELNNVKLEVGSKKQALEVRHRQVESVVAEADAIISKKKIAKEEGEATMQELGRKCEEIVAEFNNYSKLISNLVAVSEAD</sequence>
<dbReference type="PANTHER" id="PTHR48441:SF1">
    <property type="entry name" value="NT-3"/>
    <property type="match status" value="1"/>
</dbReference>
<evidence type="ECO:0000256" key="5">
    <source>
        <dbReference type="ARBA" id="ARBA00022618"/>
    </source>
</evidence>
<feature type="domain" description="Cupin type-1" evidence="14">
    <location>
        <begin position="3"/>
        <end position="159"/>
    </location>
</feature>
<evidence type="ECO:0000256" key="7">
    <source>
        <dbReference type="ARBA" id="ARBA00022776"/>
    </source>
</evidence>
<name>A0AAW2MYP9_SESRA</name>
<dbReference type="EMBL" id="JACGWJ010000021">
    <property type="protein sequence ID" value="KAL0335216.1"/>
    <property type="molecule type" value="Genomic_DNA"/>
</dbReference>
<evidence type="ECO:0000256" key="12">
    <source>
        <dbReference type="ARBA" id="ARBA00023328"/>
    </source>
</evidence>
<keyword evidence="4" id="KW-0158">Chromosome</keyword>
<dbReference type="Pfam" id="PF03800">
    <property type="entry name" value="Nuf2"/>
    <property type="match status" value="1"/>
</dbReference>
<protein>
    <submittedName>
        <fullName evidence="15">Kinetochore protein NUF2</fullName>
    </submittedName>
</protein>
<dbReference type="InterPro" id="IPR005549">
    <property type="entry name" value="Kinetochore_Nuf2_N"/>
</dbReference>
<dbReference type="InterPro" id="IPR011051">
    <property type="entry name" value="RmlC_Cupin_sf"/>
</dbReference>
<evidence type="ECO:0000313" key="15">
    <source>
        <dbReference type="EMBL" id="KAL0335216.1"/>
    </source>
</evidence>